<evidence type="ECO:0000256" key="2">
    <source>
        <dbReference type="SAM" id="Phobius"/>
    </source>
</evidence>
<gene>
    <name evidence="5" type="ORF">CUU80_09880</name>
</gene>
<keyword evidence="2" id="KW-0472">Membrane</keyword>
<dbReference type="EMBL" id="PGLQ01000010">
    <property type="protein sequence ID" value="PJM78365.1"/>
    <property type="molecule type" value="Genomic_DNA"/>
</dbReference>
<dbReference type="InterPro" id="IPR011081">
    <property type="entry name" value="Big_4"/>
</dbReference>
<feature type="region of interest" description="Disordered" evidence="1">
    <location>
        <begin position="828"/>
        <end position="852"/>
    </location>
</feature>
<dbReference type="RefSeq" id="WP_100497166.1">
    <property type="nucleotide sequence ID" value="NZ_PGLQ01000010.1"/>
</dbReference>
<sequence>MSKNITRRLAGIAAAVASLAMLFCVLPAQAADASLSTDASANANVVQALKYVQDLNALRARTDRRALTKEQIAAAQKADNNSSIPASQIPDGVADGSAVSALKVNSDVMKWAQTRADELAQRAVSNPQTPLSHDNMTNGRPSWFGNYSNPAGTYHFGPEALALGFLGYNSYNPVDSWYSELNYEIENPNASAADLSYNRQGYGHYLTEVFPYADIAGIGVSVVPSGRWKGAIVTVLEIAQSNGNTTGTTQTPEEALAGLRSIQSVTNPAAMTVDSGTSKPANLPATVSVTYDDGTTGQAAVTWNVPDNWNADRKQRTLTVMGTVAGTSKTASLKLTVKAASITGVTANGNTTVTTASGTAPSLPATATVAWSNGSSDNNVAITWEANDSYKKREGANYSLTGKVGDTGKTVTAQVTVTPATATKAASPATTTVVKGGALGSIPTAKVTWSNGDVTDENIVWDAGKDPSAATFDELGDQTFTGKAQGLPVTWKVTVVDAKVTKVYNPAGIAVDSGTEPKLPATVKADLDNGKKGQDVPVAWAAVPNTWKDRNGGSFEVKGVANGQSDQTVTIKVTVNPAKATGATFADGTTETALTTDSGTNPASKLPKTAKLAWSNGDTTNATIAWESKDDYKNRAGGQYDLTGTAEGFKLTAHVTVNAATVTGIAQPKAATVSEGVKPTIPTTVKATWSNGDKSDETIVWNADADPNAASFETAGDQTFTGTAAGKAVTWKVTVVKATITGVDNATAETEAGKVPTLPATVNAHWSNGAADTQVAVTWNTNGVDFSNRSGADKTVKVLGSVEGWNGTVEADVTVHSATVTGAVVDGETTLTTPSGTDPSADFPKNAKVSWSDGGSDTTEAIVWNTFTDYTKREGGTFDVKGAVEGQTVTLKVTVEPATPSNVEQSQFELTTTVGTKPELPAQINVIWSNGDKVPAAVEWESYDAALINKVGTFEVQGKVGSEEFPVTATVTVKKAEAKPQPTTPKGDTTTKGDTAKNNTTTDTAKNKLSNTGTNVAIIAAAVVILAAIAVVVLAVAKRQRH</sequence>
<feature type="signal peptide" evidence="3">
    <location>
        <begin position="1"/>
        <end position="30"/>
    </location>
</feature>
<evidence type="ECO:0000313" key="6">
    <source>
        <dbReference type="Proteomes" id="UP000228755"/>
    </source>
</evidence>
<dbReference type="InterPro" id="IPR035940">
    <property type="entry name" value="CAP_sf"/>
</dbReference>
<dbReference type="AlphaFoldDB" id="A0A2M9HNI6"/>
<dbReference type="SUPFAM" id="SSF55797">
    <property type="entry name" value="PR-1-like"/>
    <property type="match status" value="1"/>
</dbReference>
<feature type="domain" description="Bacterial Ig-like" evidence="4">
    <location>
        <begin position="594"/>
        <end position="648"/>
    </location>
</feature>
<protein>
    <recommendedName>
        <fullName evidence="4">Bacterial Ig-like domain-containing protein</fullName>
    </recommendedName>
</protein>
<feature type="domain" description="Bacterial Ig-like" evidence="4">
    <location>
        <begin position="907"/>
        <end position="960"/>
    </location>
</feature>
<evidence type="ECO:0000256" key="1">
    <source>
        <dbReference type="SAM" id="MobiDB-lite"/>
    </source>
</evidence>
<feature type="domain" description="Bacterial Ig-like" evidence="4">
    <location>
        <begin position="744"/>
        <end position="803"/>
    </location>
</feature>
<feature type="chain" id="PRO_5014683279" description="Bacterial Ig-like domain-containing protein" evidence="3">
    <location>
        <begin position="31"/>
        <end position="1042"/>
    </location>
</feature>
<keyword evidence="3" id="KW-0732">Signal</keyword>
<accession>A0A2M9HNI6</accession>
<dbReference type="Proteomes" id="UP000228755">
    <property type="component" value="Unassembled WGS sequence"/>
</dbReference>
<dbReference type="Pfam" id="PF07532">
    <property type="entry name" value="Big_4"/>
    <property type="match status" value="7"/>
</dbReference>
<feature type="compositionally biased region" description="Low complexity" evidence="1">
    <location>
        <begin position="996"/>
        <end position="1008"/>
    </location>
</feature>
<organism evidence="5 6">
    <name type="scientific">Bifidobacterium scaligerum</name>
    <dbReference type="NCBI Taxonomy" id="2052656"/>
    <lineage>
        <taxon>Bacteria</taxon>
        <taxon>Bacillati</taxon>
        <taxon>Actinomycetota</taxon>
        <taxon>Actinomycetes</taxon>
        <taxon>Bifidobacteriales</taxon>
        <taxon>Bifidobacteriaceae</taxon>
        <taxon>Bifidobacterium</taxon>
    </lineage>
</organism>
<feature type="domain" description="Bacterial Ig-like" evidence="4">
    <location>
        <begin position="271"/>
        <end position="326"/>
    </location>
</feature>
<keyword evidence="6" id="KW-1185">Reference proteome</keyword>
<keyword evidence="2" id="KW-1133">Transmembrane helix</keyword>
<name>A0A2M9HNI6_9BIFI</name>
<comment type="caution">
    <text evidence="5">The sequence shown here is derived from an EMBL/GenBank/DDBJ whole genome shotgun (WGS) entry which is preliminary data.</text>
</comment>
<proteinExistence type="predicted"/>
<feature type="compositionally biased region" description="Polar residues" evidence="1">
    <location>
        <begin position="829"/>
        <end position="838"/>
    </location>
</feature>
<keyword evidence="2" id="KW-0812">Transmembrane</keyword>
<feature type="transmembrane region" description="Helical" evidence="2">
    <location>
        <begin position="1016"/>
        <end position="1037"/>
    </location>
</feature>
<evidence type="ECO:0000259" key="4">
    <source>
        <dbReference type="Pfam" id="PF07532"/>
    </source>
</evidence>
<dbReference type="OrthoDB" id="3224361at2"/>
<feature type="domain" description="Bacterial Ig-like" evidence="4">
    <location>
        <begin position="511"/>
        <end position="563"/>
    </location>
</feature>
<evidence type="ECO:0000313" key="5">
    <source>
        <dbReference type="EMBL" id="PJM78365.1"/>
    </source>
</evidence>
<reference evidence="5 6" key="1">
    <citation type="submission" date="2017-11" db="EMBL/GenBank/DDBJ databases">
        <title>Draft genome sequences of strains TRE 1, TRE D, TRE H and TRI 7, isolated from tamarins, belonging to four potential novel Bifidobacterium species.</title>
        <authorList>
            <person name="Mattarelli P."/>
            <person name="Modesto M."/>
            <person name="Bonetti A."/>
            <person name="Puglisi E."/>
            <person name="Morelli L."/>
        </authorList>
    </citation>
    <scope>NUCLEOTIDE SEQUENCE [LARGE SCALE GENOMIC DNA]</scope>
    <source>
        <strain evidence="6">TRED</strain>
    </source>
</reference>
<feature type="domain" description="Bacterial Ig-like" evidence="4">
    <location>
        <begin position="668"/>
        <end position="726"/>
    </location>
</feature>
<evidence type="ECO:0000256" key="3">
    <source>
        <dbReference type="SAM" id="SignalP"/>
    </source>
</evidence>
<feature type="region of interest" description="Disordered" evidence="1">
    <location>
        <begin position="976"/>
        <end position="1008"/>
    </location>
</feature>
<feature type="domain" description="Bacterial Ig-like" evidence="4">
    <location>
        <begin position="351"/>
        <end position="404"/>
    </location>
</feature>